<evidence type="ECO:0000313" key="8">
    <source>
        <dbReference type="Proteomes" id="UP000256661"/>
    </source>
</evidence>
<reference evidence="7 8" key="1">
    <citation type="submission" date="2018-08" db="EMBL/GenBank/DDBJ databases">
        <title>Sequencing the genomes of 1000 actinobacteria strains.</title>
        <authorList>
            <person name="Klenk H.-P."/>
        </authorList>
    </citation>
    <scope>NUCLEOTIDE SEQUENCE [LARGE SCALE GENOMIC DNA]</scope>
    <source>
        <strain evidence="7 8">DSM 43927</strain>
    </source>
</reference>
<dbReference type="SUPFAM" id="SSF103473">
    <property type="entry name" value="MFS general substrate transporter"/>
    <property type="match status" value="1"/>
</dbReference>
<evidence type="ECO:0000256" key="5">
    <source>
        <dbReference type="ARBA" id="ARBA00023136"/>
    </source>
</evidence>
<feature type="transmembrane region" description="Helical" evidence="6">
    <location>
        <begin position="95"/>
        <end position="121"/>
    </location>
</feature>
<name>A0A3D9SHV7_9ACTN</name>
<dbReference type="PANTHER" id="PTHR23513">
    <property type="entry name" value="INTEGRAL MEMBRANE EFFLUX PROTEIN-RELATED"/>
    <property type="match status" value="1"/>
</dbReference>
<proteinExistence type="predicted"/>
<feature type="transmembrane region" description="Helical" evidence="6">
    <location>
        <begin position="259"/>
        <end position="282"/>
    </location>
</feature>
<dbReference type="CDD" id="cd06173">
    <property type="entry name" value="MFS_MefA_like"/>
    <property type="match status" value="1"/>
</dbReference>
<keyword evidence="4 6" id="KW-1133">Transmembrane helix</keyword>
<gene>
    <name evidence="7" type="ORF">DFJ69_0872</name>
</gene>
<dbReference type="GO" id="GO:0005886">
    <property type="term" value="C:plasma membrane"/>
    <property type="evidence" value="ECO:0007669"/>
    <property type="project" value="UniProtKB-SubCell"/>
</dbReference>
<sequence length="449" mass="47271">MPGADTERLPEDAAWKRTRDFTLLWGGSGISQLGNVGAAIAAPLLALSVTGSPVLAGAVAAAGTLPSLLLHLPAGMIVDRFDRRLLMLTCQGLRCAVALALTCGLLVLSAPWPLLIAAAAADGALAAVYNLAEVTVIGRLVPDGQLVAAMARNEARHHTALLLGRPLGGFLFDLGRVVPFAVNAVLALLAALSIGAIKAENIRSAEPSDAPGAGGGFAECMALLWRDVFLRRVLVICAITNFAFQTIFLLLMVQADRQIASNAMIGVLFAASGLGGLLGSLAARRFLPGRQPRAVVLLCVWGWAAMTGVVALLDRPLTGLAAWAGISFIGAHMNVALTTYRAARIPDDLLARMASVNTFVTRGAVPLGALFAGYLLSTVPSTRFAAVMVAAITLVVAVTYTLRGRWVRRAVRRARRSIRREPAAPMLDPEIQAGTKSRFRAAENMSHQR</sequence>
<feature type="transmembrane region" description="Helical" evidence="6">
    <location>
        <begin position="54"/>
        <end position="74"/>
    </location>
</feature>
<accession>A0A3D9SHV7</accession>
<comment type="caution">
    <text evidence="7">The sequence shown here is derived from an EMBL/GenBank/DDBJ whole genome shotgun (WGS) entry which is preliminary data.</text>
</comment>
<dbReference type="Pfam" id="PF07690">
    <property type="entry name" value="MFS_1"/>
    <property type="match status" value="1"/>
</dbReference>
<feature type="transmembrane region" description="Helical" evidence="6">
    <location>
        <begin position="177"/>
        <end position="197"/>
    </location>
</feature>
<keyword evidence="5 6" id="KW-0472">Membrane</keyword>
<feature type="transmembrane region" description="Helical" evidence="6">
    <location>
        <begin position="359"/>
        <end position="377"/>
    </location>
</feature>
<feature type="transmembrane region" description="Helical" evidence="6">
    <location>
        <begin position="383"/>
        <end position="402"/>
    </location>
</feature>
<feature type="transmembrane region" description="Helical" evidence="6">
    <location>
        <begin position="233"/>
        <end position="253"/>
    </location>
</feature>
<dbReference type="InterPro" id="IPR036259">
    <property type="entry name" value="MFS_trans_sf"/>
</dbReference>
<feature type="transmembrane region" description="Helical" evidence="6">
    <location>
        <begin position="294"/>
        <end position="313"/>
    </location>
</feature>
<dbReference type="Gene3D" id="1.20.1250.20">
    <property type="entry name" value="MFS general substrate transporter like domains"/>
    <property type="match status" value="1"/>
</dbReference>
<keyword evidence="8" id="KW-1185">Reference proteome</keyword>
<dbReference type="EMBL" id="QTTT01000001">
    <property type="protein sequence ID" value="REE95482.1"/>
    <property type="molecule type" value="Genomic_DNA"/>
</dbReference>
<feature type="transmembrane region" description="Helical" evidence="6">
    <location>
        <begin position="21"/>
        <end position="42"/>
    </location>
</feature>
<evidence type="ECO:0000256" key="6">
    <source>
        <dbReference type="SAM" id="Phobius"/>
    </source>
</evidence>
<evidence type="ECO:0000256" key="2">
    <source>
        <dbReference type="ARBA" id="ARBA00022475"/>
    </source>
</evidence>
<evidence type="ECO:0000256" key="1">
    <source>
        <dbReference type="ARBA" id="ARBA00004651"/>
    </source>
</evidence>
<feature type="transmembrane region" description="Helical" evidence="6">
    <location>
        <begin position="319"/>
        <end position="338"/>
    </location>
</feature>
<dbReference type="RefSeq" id="WP_170177531.1">
    <property type="nucleotide sequence ID" value="NZ_QTTT01000001.1"/>
</dbReference>
<keyword evidence="3 6" id="KW-0812">Transmembrane</keyword>
<organism evidence="7 8">
    <name type="scientific">Thermomonospora umbrina</name>
    <dbReference type="NCBI Taxonomy" id="111806"/>
    <lineage>
        <taxon>Bacteria</taxon>
        <taxon>Bacillati</taxon>
        <taxon>Actinomycetota</taxon>
        <taxon>Actinomycetes</taxon>
        <taxon>Streptosporangiales</taxon>
        <taxon>Thermomonosporaceae</taxon>
        <taxon>Thermomonospora</taxon>
    </lineage>
</organism>
<evidence type="ECO:0000313" key="7">
    <source>
        <dbReference type="EMBL" id="REE95482.1"/>
    </source>
</evidence>
<dbReference type="InterPro" id="IPR011701">
    <property type="entry name" value="MFS"/>
</dbReference>
<dbReference type="GO" id="GO:0022857">
    <property type="term" value="F:transmembrane transporter activity"/>
    <property type="evidence" value="ECO:0007669"/>
    <property type="project" value="InterPro"/>
</dbReference>
<evidence type="ECO:0000256" key="3">
    <source>
        <dbReference type="ARBA" id="ARBA00022692"/>
    </source>
</evidence>
<keyword evidence="2" id="KW-1003">Cell membrane</keyword>
<protein>
    <submittedName>
        <fullName evidence="7">Putative MFS family arabinose efflux permease</fullName>
    </submittedName>
</protein>
<dbReference type="PANTHER" id="PTHR23513:SF6">
    <property type="entry name" value="MAJOR FACILITATOR SUPERFAMILY ASSOCIATED DOMAIN-CONTAINING PROTEIN"/>
    <property type="match status" value="1"/>
</dbReference>
<evidence type="ECO:0000256" key="4">
    <source>
        <dbReference type="ARBA" id="ARBA00022989"/>
    </source>
</evidence>
<comment type="subcellular location">
    <subcellularLocation>
        <location evidence="1">Cell membrane</location>
        <topology evidence="1">Multi-pass membrane protein</topology>
    </subcellularLocation>
</comment>
<dbReference type="AlphaFoldDB" id="A0A3D9SHV7"/>
<dbReference type="Proteomes" id="UP000256661">
    <property type="component" value="Unassembled WGS sequence"/>
</dbReference>